<sequence>MSIVKEYEILSRSKDVPLHKTAGRFYFEKLLQHFNEGTLQEEILSLFREITDKQYQKQLFQRFVGIVNLETSGFCNRQCVYCPVSLYHRHDKSLVMDKEVFAKIRQNLEYLEFESSISLNGYNEPLLDSCIVSHIRSLRSSCPKSFIGFNSNGDSLRPKLLDELIRSSLNRLNITLHTTPTESYDDTKSLEKIKRFYRKLDLEVPEIQVVPNQSCVSSLQLDSLNLCVNTMNWAKIGNDRGGEIESLSIQSRIEPCVRVFREVFWIIEGLHICAVMSIMIKQSP</sequence>
<dbReference type="CDD" id="cd01335">
    <property type="entry name" value="Radical_SAM"/>
    <property type="match status" value="1"/>
</dbReference>
<dbReference type="OrthoDB" id="9805809at2"/>
<organism evidence="8 9">
    <name type="scientific">Helicobacter aurati</name>
    <dbReference type="NCBI Taxonomy" id="137778"/>
    <lineage>
        <taxon>Bacteria</taxon>
        <taxon>Pseudomonadati</taxon>
        <taxon>Campylobacterota</taxon>
        <taxon>Epsilonproteobacteria</taxon>
        <taxon>Campylobacterales</taxon>
        <taxon>Helicobacteraceae</taxon>
        <taxon>Helicobacter</taxon>
    </lineage>
</organism>
<keyword evidence="2" id="KW-0004">4Fe-4S</keyword>
<evidence type="ECO:0000256" key="5">
    <source>
        <dbReference type="ARBA" id="ARBA00023004"/>
    </source>
</evidence>
<accession>A0A3D8IZV7</accession>
<dbReference type="GO" id="GO:0046872">
    <property type="term" value="F:metal ion binding"/>
    <property type="evidence" value="ECO:0007669"/>
    <property type="project" value="UniProtKB-KW"/>
</dbReference>
<protein>
    <submittedName>
        <fullName evidence="8">Radical SAM protein</fullName>
    </submittedName>
</protein>
<keyword evidence="6" id="KW-0411">Iron-sulfur</keyword>
<evidence type="ECO:0000313" key="9">
    <source>
        <dbReference type="Proteomes" id="UP000256424"/>
    </source>
</evidence>
<feature type="domain" description="Radical SAM core" evidence="7">
    <location>
        <begin position="70"/>
        <end position="187"/>
    </location>
</feature>
<dbReference type="Gene3D" id="3.20.20.70">
    <property type="entry name" value="Aldolase class I"/>
    <property type="match status" value="1"/>
</dbReference>
<dbReference type="PANTHER" id="PTHR43787">
    <property type="entry name" value="FEMO COFACTOR BIOSYNTHESIS PROTEIN NIFB-RELATED"/>
    <property type="match status" value="1"/>
</dbReference>
<gene>
    <name evidence="8" type="ORF">CQA66_07875</name>
</gene>
<keyword evidence="3" id="KW-0949">S-adenosyl-L-methionine</keyword>
<reference evidence="8 9" key="1">
    <citation type="submission" date="2018-04" db="EMBL/GenBank/DDBJ databases">
        <title>Novel Campyloabacter and Helicobacter Species and Strains.</title>
        <authorList>
            <person name="Mannion A.J."/>
            <person name="Shen Z."/>
            <person name="Fox J.G."/>
        </authorList>
    </citation>
    <scope>NUCLEOTIDE SEQUENCE [LARGE SCALE GENOMIC DNA]</scope>
    <source>
        <strain evidence="8 9">MIT 97-5075</strain>
    </source>
</reference>
<dbReference type="Proteomes" id="UP000256424">
    <property type="component" value="Unassembled WGS sequence"/>
</dbReference>
<dbReference type="AlphaFoldDB" id="A0A3D8IZV7"/>
<dbReference type="GO" id="GO:0003824">
    <property type="term" value="F:catalytic activity"/>
    <property type="evidence" value="ECO:0007669"/>
    <property type="project" value="InterPro"/>
</dbReference>
<keyword evidence="9" id="KW-1185">Reference proteome</keyword>
<keyword evidence="5" id="KW-0408">Iron</keyword>
<name>A0A3D8IZV7_9HELI</name>
<evidence type="ECO:0000259" key="7">
    <source>
        <dbReference type="Pfam" id="PF04055"/>
    </source>
</evidence>
<comment type="caution">
    <text evidence="8">The sequence shown here is derived from an EMBL/GenBank/DDBJ whole genome shotgun (WGS) entry which is preliminary data.</text>
</comment>
<dbReference type="InterPro" id="IPR007197">
    <property type="entry name" value="rSAM"/>
</dbReference>
<dbReference type="GO" id="GO:0051539">
    <property type="term" value="F:4 iron, 4 sulfur cluster binding"/>
    <property type="evidence" value="ECO:0007669"/>
    <property type="project" value="UniProtKB-KW"/>
</dbReference>
<evidence type="ECO:0000256" key="2">
    <source>
        <dbReference type="ARBA" id="ARBA00022485"/>
    </source>
</evidence>
<evidence type="ECO:0000256" key="1">
    <source>
        <dbReference type="ARBA" id="ARBA00001966"/>
    </source>
</evidence>
<evidence type="ECO:0000313" key="8">
    <source>
        <dbReference type="EMBL" id="RDU70623.1"/>
    </source>
</evidence>
<dbReference type="InterPro" id="IPR013785">
    <property type="entry name" value="Aldolase_TIM"/>
</dbReference>
<evidence type="ECO:0000256" key="6">
    <source>
        <dbReference type="ARBA" id="ARBA00023014"/>
    </source>
</evidence>
<evidence type="ECO:0000256" key="3">
    <source>
        <dbReference type="ARBA" id="ARBA00022691"/>
    </source>
</evidence>
<dbReference type="InterPro" id="IPR058240">
    <property type="entry name" value="rSAM_sf"/>
</dbReference>
<dbReference type="Pfam" id="PF04055">
    <property type="entry name" value="Radical_SAM"/>
    <property type="match status" value="1"/>
</dbReference>
<evidence type="ECO:0000256" key="4">
    <source>
        <dbReference type="ARBA" id="ARBA00022723"/>
    </source>
</evidence>
<dbReference type="SFLD" id="SFLDS00029">
    <property type="entry name" value="Radical_SAM"/>
    <property type="match status" value="1"/>
</dbReference>
<comment type="cofactor">
    <cofactor evidence="1">
        <name>[4Fe-4S] cluster</name>
        <dbReference type="ChEBI" id="CHEBI:49883"/>
    </cofactor>
</comment>
<dbReference type="RefSeq" id="WP_104763401.1">
    <property type="nucleotide sequence ID" value="NZ_FZPM01000021.1"/>
</dbReference>
<proteinExistence type="predicted"/>
<keyword evidence="4" id="KW-0479">Metal-binding</keyword>
<dbReference type="EMBL" id="NXLW01000018">
    <property type="protein sequence ID" value="RDU70623.1"/>
    <property type="molecule type" value="Genomic_DNA"/>
</dbReference>
<dbReference type="SUPFAM" id="SSF102114">
    <property type="entry name" value="Radical SAM enzymes"/>
    <property type="match status" value="1"/>
</dbReference>